<protein>
    <submittedName>
        <fullName evidence="1">Uncharacterized protein</fullName>
    </submittedName>
</protein>
<reference evidence="1 2" key="1">
    <citation type="submission" date="2016-11" db="EMBL/GenBank/DDBJ databases">
        <title>Whole Genome Sequencing of Mucilaginibacter polytrichastri RG4-7(T) isolated from the moss sample.</title>
        <authorList>
            <person name="Li Y."/>
        </authorList>
    </citation>
    <scope>NUCLEOTIDE SEQUENCE [LARGE SCALE GENOMIC DNA]</scope>
    <source>
        <strain evidence="1 2">RG4-7</strain>
    </source>
</reference>
<dbReference type="AlphaFoldDB" id="A0A1Q5ZZW8"/>
<proteinExistence type="predicted"/>
<sequence length="53" mass="6326">MPADTLKQLFDFLKDNRIYNKEVQQAFYRSVILPYQSPNDKIISLLHLEILMN</sequence>
<name>A0A1Q5ZZW8_9SPHI</name>
<evidence type="ECO:0000313" key="2">
    <source>
        <dbReference type="Proteomes" id="UP000186720"/>
    </source>
</evidence>
<dbReference type="EMBL" id="MPPL01000001">
    <property type="protein sequence ID" value="OKS87299.1"/>
    <property type="molecule type" value="Genomic_DNA"/>
</dbReference>
<evidence type="ECO:0000313" key="1">
    <source>
        <dbReference type="EMBL" id="OKS87299.1"/>
    </source>
</evidence>
<accession>A0A1Q5ZZW8</accession>
<dbReference type="Proteomes" id="UP000186720">
    <property type="component" value="Unassembled WGS sequence"/>
</dbReference>
<organism evidence="1 2">
    <name type="scientific">Mucilaginibacter polytrichastri</name>
    <dbReference type="NCBI Taxonomy" id="1302689"/>
    <lineage>
        <taxon>Bacteria</taxon>
        <taxon>Pseudomonadati</taxon>
        <taxon>Bacteroidota</taxon>
        <taxon>Sphingobacteriia</taxon>
        <taxon>Sphingobacteriales</taxon>
        <taxon>Sphingobacteriaceae</taxon>
        <taxon>Mucilaginibacter</taxon>
    </lineage>
</organism>
<keyword evidence="2" id="KW-1185">Reference proteome</keyword>
<comment type="caution">
    <text evidence="1">The sequence shown here is derived from an EMBL/GenBank/DDBJ whole genome shotgun (WGS) entry which is preliminary data.</text>
</comment>
<gene>
    <name evidence="1" type="ORF">RG47T_2758</name>
</gene>